<dbReference type="RefSeq" id="WP_153737525.1">
    <property type="nucleotide sequence ID" value="NZ_WJNG01000012.1"/>
</dbReference>
<dbReference type="Proteomes" id="UP000799092">
    <property type="component" value="Unassembled WGS sequence"/>
</dbReference>
<keyword evidence="2" id="KW-1185">Reference proteome</keyword>
<sequence>MIKKMICSLKICSPTIDLVLTNNEIVPGGNVSGTFHLQGGWIKQKVERLECDLVKEYPGKKTEYIEPVKTILMSKMIHSNDRREIPFTYQMPKDLHPSSTGVSYRFQTKIVYTDNMKSIDHDEIIVLPNDDTPKEPK</sequence>
<name>A0A6A8DRR4_9BACI</name>
<evidence type="ECO:0000313" key="1">
    <source>
        <dbReference type="EMBL" id="MRH43902.1"/>
    </source>
</evidence>
<dbReference type="InterPro" id="IPR009776">
    <property type="entry name" value="Spore_0_M"/>
</dbReference>
<dbReference type="PANTHER" id="PTHR40053">
    <property type="entry name" value="SPORULATION-CONTROL PROTEIN SPO0M"/>
    <property type="match status" value="1"/>
</dbReference>
<comment type="caution">
    <text evidence="1">The sequence shown here is derived from an EMBL/GenBank/DDBJ whole genome shotgun (WGS) entry which is preliminary data.</text>
</comment>
<accession>A0A6A8DRR4</accession>
<proteinExistence type="predicted"/>
<dbReference type="EMBL" id="WJNG01000012">
    <property type="protein sequence ID" value="MRH43902.1"/>
    <property type="molecule type" value="Genomic_DNA"/>
</dbReference>
<dbReference type="OrthoDB" id="2988706at2"/>
<organism evidence="1 2">
    <name type="scientific">Aquibacillus halophilus</name>
    <dbReference type="NCBI Taxonomy" id="930132"/>
    <lineage>
        <taxon>Bacteria</taxon>
        <taxon>Bacillati</taxon>
        <taxon>Bacillota</taxon>
        <taxon>Bacilli</taxon>
        <taxon>Bacillales</taxon>
        <taxon>Bacillaceae</taxon>
        <taxon>Aquibacillus</taxon>
    </lineage>
</organism>
<gene>
    <name evidence="1" type="ORF">GH741_14765</name>
</gene>
<protein>
    <submittedName>
        <fullName evidence="1">Sporulation protein</fullName>
    </submittedName>
</protein>
<reference evidence="1" key="1">
    <citation type="submission" date="2019-11" db="EMBL/GenBank/DDBJ databases">
        <authorList>
            <person name="Li J."/>
        </authorList>
    </citation>
    <scope>NUCLEOTIDE SEQUENCE</scope>
    <source>
        <strain evidence="1">B6B</strain>
    </source>
</reference>
<dbReference type="PANTHER" id="PTHR40053:SF1">
    <property type="entry name" value="SPORULATION-CONTROL PROTEIN SPO0M"/>
    <property type="match status" value="1"/>
</dbReference>
<dbReference type="AlphaFoldDB" id="A0A6A8DRR4"/>
<dbReference type="Pfam" id="PF07070">
    <property type="entry name" value="Spo0M"/>
    <property type="match status" value="1"/>
</dbReference>
<evidence type="ECO:0000313" key="2">
    <source>
        <dbReference type="Proteomes" id="UP000799092"/>
    </source>
</evidence>